<accession>A0A2W4QVT5</accession>
<dbReference type="AlphaFoldDB" id="A0A2W4QVT5"/>
<gene>
    <name evidence="1" type="ORF">DM484_17155</name>
</gene>
<evidence type="ECO:0008006" key="3">
    <source>
        <dbReference type="Google" id="ProtNLM"/>
    </source>
</evidence>
<dbReference type="EMBL" id="QJPH01000364">
    <property type="protein sequence ID" value="PZN76195.1"/>
    <property type="molecule type" value="Genomic_DNA"/>
</dbReference>
<sequence>MRSRFNKRPIDSALIGDQLSIKVSSIARAIRTQLYGLSNNNLRMQAKLMFSALLLGAAPAAQAANYTWLGGNGNWSNSNWSVSGFPNAAASNVFIDGGNSINSAVNLDTSASIGTLNINAGDSLSLLNGTSLNVNGGLITNNGTMSLNASNATTTLLLTSDTTLTGTGKTVVSNSANNYIDSNPGAVRTLTIGNGYTVEGGGNLGAYSNQLKVVNQGTVLANAAGGMNVSVNDSNSTVGFNNSTGQIQVADGSSLHLAGGTISGGTVQSLGNSGLSGGGTYENLTLKGVFNLSGGGTYSNVTNTGTLALNNGSSIYTTGTITNNGTMSLNASNATTTLLLTGDTTLTGTGKTVVSNSANNYIDSNPGAVRTLTIGSGYTVEGGGNLGAYSNQLKVVNQGTVLANAAGGMNVSVNDSNSTVGFNNSTGQIQVADGSSLHLAGGTISGGTITGTGSASLTGGGTYKDLALAAGSLQVANGQSLNTSGTITNNGSFTDNGTISLANNSVMANNGTFNLANNASLNAASGTFVNNGTLNITGNGTTAINAVFNNTSNGIVNDNAGNLLLAGGGVSSGNFAGAGNLTFSGGNYTLEGATIKTSNVSLTGGNLDFNLADVGKSSANALQVNGNLNLAGASLDLQGITGLTTHTGEFFDLVNVQGSISGTFNGLAEGASVAVNGVNFNLTYHGGTGNQIELVSNYTPSSVNYSTATPSNVAYVTGVQSIDTSTPQTVNLKGLDVLAGSSYTLGVNDTLNLNNGNGTLNVLQGAVFSGNGIIEGNVINAGLVRIPIVALPQVQGGYIQVIAPPAPSAAAGTAPAPVVYSNPVVIGASTVVAFIPQPATTPTNPTAAPVLPQPVSFVPNAPIITIEAPIVQVQGTYAVDASLQVTGNYTQTATGNTRLYVDGNTGASQNFSNTGGDYSQLFVGKAVTLDGSLQIVLQPELFSQFGYTPKIGDTFDFIIGSGGITLASGFKEQTFIDQAALGLFSGLNISPFSSGIASDPDKLFQISNNLFSFALIDGNTVLEATLIEPLTLNNGPTPTPTPVPSAIWMVASGILGLGAFRKKFHAQSSMSAIS</sequence>
<evidence type="ECO:0000313" key="1">
    <source>
        <dbReference type="EMBL" id="PZN76195.1"/>
    </source>
</evidence>
<proteinExistence type="predicted"/>
<organism evidence="1 2">
    <name type="scientific">Candidatus Methylumidiphilus alinenensis</name>
    <dbReference type="NCBI Taxonomy" id="2202197"/>
    <lineage>
        <taxon>Bacteria</taxon>
        <taxon>Pseudomonadati</taxon>
        <taxon>Pseudomonadota</taxon>
        <taxon>Gammaproteobacteria</taxon>
        <taxon>Methylococcales</taxon>
        <taxon>Candidatus Methylumidiphilus</taxon>
    </lineage>
</organism>
<dbReference type="Proteomes" id="UP000249396">
    <property type="component" value="Unassembled WGS sequence"/>
</dbReference>
<evidence type="ECO:0000313" key="2">
    <source>
        <dbReference type="Proteomes" id="UP000249396"/>
    </source>
</evidence>
<reference evidence="1 2" key="1">
    <citation type="journal article" date="2018" name="Aquat. Microb. Ecol.">
        <title>Gammaproteobacterial methanotrophs dominate.</title>
        <authorList>
            <person name="Rissanen A.J."/>
            <person name="Saarenheimo J."/>
            <person name="Tiirola M."/>
            <person name="Peura S."/>
            <person name="Aalto S.L."/>
            <person name="Karvinen A."/>
            <person name="Nykanen H."/>
        </authorList>
    </citation>
    <scope>NUCLEOTIDE SEQUENCE [LARGE SCALE GENOMIC DNA]</scope>
    <source>
        <strain evidence="1">AMbin10</strain>
    </source>
</reference>
<name>A0A2W4QVT5_9GAMM</name>
<protein>
    <recommendedName>
        <fullName evidence="3">PEP-CTERM protein-sorting domain-containing protein</fullName>
    </recommendedName>
</protein>
<comment type="caution">
    <text evidence="1">The sequence shown here is derived from an EMBL/GenBank/DDBJ whole genome shotgun (WGS) entry which is preliminary data.</text>
</comment>